<dbReference type="GO" id="GO:0004402">
    <property type="term" value="F:histone acetyltransferase activity"/>
    <property type="evidence" value="ECO:0007669"/>
    <property type="project" value="InterPro"/>
</dbReference>
<dbReference type="GO" id="GO:0016251">
    <property type="term" value="F:RNA polymerase II general transcription initiation factor activity"/>
    <property type="evidence" value="ECO:0007669"/>
    <property type="project" value="InterPro"/>
</dbReference>
<dbReference type="AlphaFoldDB" id="A0A9P8P7I6"/>
<evidence type="ECO:0000313" key="9">
    <source>
        <dbReference type="EMBL" id="KAH3667193.1"/>
    </source>
</evidence>
<keyword evidence="3" id="KW-0804">Transcription</keyword>
<dbReference type="InterPro" id="IPR040240">
    <property type="entry name" value="TAF1"/>
</dbReference>
<dbReference type="Pfam" id="PF12157">
    <property type="entry name" value="DUF3591"/>
    <property type="match status" value="1"/>
</dbReference>
<evidence type="ECO:0000313" key="10">
    <source>
        <dbReference type="Proteomes" id="UP000769157"/>
    </source>
</evidence>
<feature type="compositionally biased region" description="Acidic residues" evidence="6">
    <location>
        <begin position="57"/>
        <end position="73"/>
    </location>
</feature>
<protein>
    <recommendedName>
        <fullName evidence="11">Transcription initiation factor TFIID subunit 1</fullName>
    </recommendedName>
</protein>
<dbReference type="GO" id="GO:0005669">
    <property type="term" value="C:transcription factor TFIID complex"/>
    <property type="evidence" value="ECO:0007669"/>
    <property type="project" value="InterPro"/>
</dbReference>
<comment type="subcellular location">
    <subcellularLocation>
        <location evidence="1">Nucleus</location>
    </subcellularLocation>
</comment>
<reference evidence="9" key="2">
    <citation type="submission" date="2021-01" db="EMBL/GenBank/DDBJ databases">
        <authorList>
            <person name="Schikora-Tamarit M.A."/>
        </authorList>
    </citation>
    <scope>NUCLEOTIDE SEQUENCE</scope>
    <source>
        <strain evidence="9">CBS6075</strain>
    </source>
</reference>
<evidence type="ECO:0000256" key="5">
    <source>
        <dbReference type="SAM" id="Coils"/>
    </source>
</evidence>
<evidence type="ECO:0000256" key="6">
    <source>
        <dbReference type="SAM" id="MobiDB-lite"/>
    </source>
</evidence>
<feature type="domain" description="Zinc knuckle" evidence="8">
    <location>
        <begin position="988"/>
        <end position="1010"/>
    </location>
</feature>
<dbReference type="RefSeq" id="XP_046062005.1">
    <property type="nucleotide sequence ID" value="XM_046203756.1"/>
</dbReference>
<keyword evidence="5" id="KW-0175">Coiled coil</keyword>
<dbReference type="PANTHER" id="PTHR13900">
    <property type="entry name" value="TRANSCRIPTION INITIATION FACTOR TFIID"/>
    <property type="match status" value="1"/>
</dbReference>
<reference evidence="9" key="1">
    <citation type="journal article" date="2021" name="Open Biol.">
        <title>Shared evolutionary footprints suggest mitochondrial oxidative damage underlies multiple complex I losses in fungi.</title>
        <authorList>
            <person name="Schikora-Tamarit M.A."/>
            <person name="Marcet-Houben M."/>
            <person name="Nosek J."/>
            <person name="Gabaldon T."/>
        </authorList>
    </citation>
    <scope>NUCLEOTIDE SEQUENCE</scope>
    <source>
        <strain evidence="9">CBS6075</strain>
    </source>
</reference>
<gene>
    <name evidence="9" type="ORF">OGAPHI_002842</name>
</gene>
<feature type="region of interest" description="Disordered" evidence="6">
    <location>
        <begin position="1033"/>
        <end position="1054"/>
    </location>
</feature>
<proteinExistence type="predicted"/>
<organism evidence="9 10">
    <name type="scientific">Ogataea philodendri</name>
    <dbReference type="NCBI Taxonomy" id="1378263"/>
    <lineage>
        <taxon>Eukaryota</taxon>
        <taxon>Fungi</taxon>
        <taxon>Dikarya</taxon>
        <taxon>Ascomycota</taxon>
        <taxon>Saccharomycotina</taxon>
        <taxon>Pichiomycetes</taxon>
        <taxon>Pichiales</taxon>
        <taxon>Pichiaceae</taxon>
        <taxon>Ogataea</taxon>
    </lineage>
</organism>
<keyword evidence="10" id="KW-1185">Reference proteome</keyword>
<dbReference type="GO" id="GO:0051123">
    <property type="term" value="P:RNA polymerase II preinitiation complex assembly"/>
    <property type="evidence" value="ECO:0007669"/>
    <property type="project" value="TreeGrafter"/>
</dbReference>
<keyword evidence="2" id="KW-0805">Transcription regulation</keyword>
<feature type="coiled-coil region" evidence="5">
    <location>
        <begin position="928"/>
        <end position="962"/>
    </location>
</feature>
<feature type="domain" description="Transcription initiation factor TFIID subunit 1 histone acetyltransferase" evidence="7">
    <location>
        <begin position="359"/>
        <end position="838"/>
    </location>
</feature>
<dbReference type="Proteomes" id="UP000769157">
    <property type="component" value="Unassembled WGS sequence"/>
</dbReference>
<dbReference type="GeneID" id="70234809"/>
<dbReference type="PANTHER" id="PTHR13900:SF0">
    <property type="entry name" value="TRANSCRIPTION INITIATION FACTOR TFIID SUBUNIT 1"/>
    <property type="match status" value="1"/>
</dbReference>
<evidence type="ECO:0000256" key="4">
    <source>
        <dbReference type="ARBA" id="ARBA00023242"/>
    </source>
</evidence>
<sequence>MAQVDDDDFDSALNGQLGLENLDNMFDGSTVHAADAVDFEDEDELAEEEDSVKQEEPEAEEEDDEEEEDDFMKELQEEAMEGVDEDDAENLGEGIFESNAANLGLADLDYEHDNEMMDEHEELLFDESNDHRLDDEERRAFLEKKRIQTREKLLRLYYPTFKRGKPLKMQTLFPIIPLRYSYQVPPAVKRPLLPTKLTFEFQVDTRKSFKNATKVSTNQEQKIQQKIIEISENDLQSVQQEKEVEPAEVVKETIKDFGQEIAISTADWDDDQIIEGTQTDIPSTKRLKLDWVDSDGWDDDEDEMIFEGSLNTDILNLKLDRNDPKMLFTNVRTENEEVAAKKAVLAKLPTNEKTLELRFSLSNDKEYDQLRKSYQTKIRATIGNMNIDHSVTALKLQFPYYKVKLSEREMRFLHRPQFTVRPNTTMVFSKVKTRKKKRDKGKEPREIFKDSSDLTLGDSADFFMLEYSEENPIVLNNFGMCSKLINYYRKLNDDDTSRPKLPVGETHVLGLQDRSPFWNFGYVEPGHIVPTLYNRMIRAPIFKHDPLCTDFLLVRSSGGGSSQKYFLRSINFVFTVGQTLPVLEVPGPHSRKVTATSKNRLKMVVYRVLNRNEERRLLVRDIADHFPDQNDMQNRQRLKEFMEYQRSGNDQGYWKVKLSDKLPNYEEIRNIVTPEDIALLDSMQAGHQRLEDLDSYKRERLEDGSQPGSVSAQSPATDPGAKKERDLMANDGPLSVQLAPWNITRNFVAATHGKAMLQIYGEGDPSGKGEAFSFLRTSMKGGFIKNAANLSEDFVPPPKPTEKEEKKSSITHTYNVAIQQKVYEKEIAKVWFKQWKALSKTRNTDKPRPVEQKELDDTKNFSAANEVLNREVGGERPRFLKIVRMVKDSYGILQRRVEIVKDPKVVELYVKKRQRKLLEDPMELDTDNIVLTNDAEENKKVKKKLEEELAKLQRLQDKKKKKGLLSINIDSEGRISGKGIGKGKSTSRRCATCGALGHIRTNKTCPLYYTVHNKSNPNYIPGTEGAFDLLQKENEENEENEENQQIQETPVPEV</sequence>
<evidence type="ECO:0000256" key="1">
    <source>
        <dbReference type="ARBA" id="ARBA00004123"/>
    </source>
</evidence>
<feature type="compositionally biased region" description="Polar residues" evidence="6">
    <location>
        <begin position="706"/>
        <end position="716"/>
    </location>
</feature>
<evidence type="ECO:0000259" key="7">
    <source>
        <dbReference type="Pfam" id="PF12157"/>
    </source>
</evidence>
<evidence type="ECO:0000256" key="2">
    <source>
        <dbReference type="ARBA" id="ARBA00023015"/>
    </source>
</evidence>
<evidence type="ECO:0000259" key="8">
    <source>
        <dbReference type="Pfam" id="PF15288"/>
    </source>
</evidence>
<feature type="region of interest" description="Disordered" evidence="6">
    <location>
        <begin position="33"/>
        <end position="73"/>
    </location>
</feature>
<evidence type="ECO:0008006" key="11">
    <source>
        <dbReference type="Google" id="ProtNLM"/>
    </source>
</evidence>
<name>A0A9P8P7I6_9ASCO</name>
<feature type="compositionally biased region" description="Acidic residues" evidence="6">
    <location>
        <begin position="37"/>
        <end position="50"/>
    </location>
</feature>
<comment type="caution">
    <text evidence="9">The sequence shown here is derived from an EMBL/GenBank/DDBJ whole genome shotgun (WGS) entry which is preliminary data.</text>
</comment>
<dbReference type="Pfam" id="PF15288">
    <property type="entry name" value="zf-CCHC_6"/>
    <property type="match status" value="1"/>
</dbReference>
<dbReference type="InterPro" id="IPR022591">
    <property type="entry name" value="TAF1_HAT_dom"/>
</dbReference>
<keyword evidence="4" id="KW-0539">Nucleus</keyword>
<dbReference type="GO" id="GO:0017025">
    <property type="term" value="F:TBP-class protein binding"/>
    <property type="evidence" value="ECO:0007669"/>
    <property type="project" value="InterPro"/>
</dbReference>
<dbReference type="EMBL" id="JAEUBE010000183">
    <property type="protein sequence ID" value="KAH3667193.1"/>
    <property type="molecule type" value="Genomic_DNA"/>
</dbReference>
<dbReference type="InterPro" id="IPR041670">
    <property type="entry name" value="Znf-CCHC_6"/>
</dbReference>
<evidence type="ECO:0000256" key="3">
    <source>
        <dbReference type="ARBA" id="ARBA00023163"/>
    </source>
</evidence>
<feature type="region of interest" description="Disordered" evidence="6">
    <location>
        <begin position="701"/>
        <end position="727"/>
    </location>
</feature>
<dbReference type="OrthoDB" id="5752at2759"/>
<accession>A0A9P8P7I6</accession>